<evidence type="ECO:0000313" key="2">
    <source>
        <dbReference type="Proteomes" id="UP001066276"/>
    </source>
</evidence>
<dbReference type="Proteomes" id="UP001066276">
    <property type="component" value="Chromosome 2_2"/>
</dbReference>
<protein>
    <submittedName>
        <fullName evidence="1">Uncharacterized protein</fullName>
    </submittedName>
</protein>
<dbReference type="AlphaFoldDB" id="A0AAV7V0S0"/>
<name>A0AAV7V0S0_PLEWA</name>
<evidence type="ECO:0000313" key="1">
    <source>
        <dbReference type="EMBL" id="KAJ1194416.1"/>
    </source>
</evidence>
<dbReference type="EMBL" id="JANPWB010000004">
    <property type="protein sequence ID" value="KAJ1194416.1"/>
    <property type="molecule type" value="Genomic_DNA"/>
</dbReference>
<reference evidence="1" key="1">
    <citation type="journal article" date="2022" name="bioRxiv">
        <title>Sequencing and chromosome-scale assembly of the giantPleurodeles waltlgenome.</title>
        <authorList>
            <person name="Brown T."/>
            <person name="Elewa A."/>
            <person name="Iarovenko S."/>
            <person name="Subramanian E."/>
            <person name="Araus A.J."/>
            <person name="Petzold A."/>
            <person name="Susuki M."/>
            <person name="Suzuki K.-i.T."/>
            <person name="Hayashi T."/>
            <person name="Toyoda A."/>
            <person name="Oliveira C."/>
            <person name="Osipova E."/>
            <person name="Leigh N.D."/>
            <person name="Simon A."/>
            <person name="Yun M.H."/>
        </authorList>
    </citation>
    <scope>NUCLEOTIDE SEQUENCE</scope>
    <source>
        <strain evidence="1">20211129_DDA</strain>
        <tissue evidence="1">Liver</tissue>
    </source>
</reference>
<keyword evidence="2" id="KW-1185">Reference proteome</keyword>
<gene>
    <name evidence="1" type="ORF">NDU88_003705</name>
</gene>
<accession>A0AAV7V0S0</accession>
<proteinExistence type="predicted"/>
<sequence>MYGEQLLALNIQNFQTSRKLTQRLYFARILRCGASEARRHDRISGRHQCRTAELQSSGDSVAYLEVYLETRPRHARVTGSQCRAGIAEAQ</sequence>
<comment type="caution">
    <text evidence="1">The sequence shown here is derived from an EMBL/GenBank/DDBJ whole genome shotgun (WGS) entry which is preliminary data.</text>
</comment>
<organism evidence="1 2">
    <name type="scientific">Pleurodeles waltl</name>
    <name type="common">Iberian ribbed newt</name>
    <dbReference type="NCBI Taxonomy" id="8319"/>
    <lineage>
        <taxon>Eukaryota</taxon>
        <taxon>Metazoa</taxon>
        <taxon>Chordata</taxon>
        <taxon>Craniata</taxon>
        <taxon>Vertebrata</taxon>
        <taxon>Euteleostomi</taxon>
        <taxon>Amphibia</taxon>
        <taxon>Batrachia</taxon>
        <taxon>Caudata</taxon>
        <taxon>Salamandroidea</taxon>
        <taxon>Salamandridae</taxon>
        <taxon>Pleurodelinae</taxon>
        <taxon>Pleurodeles</taxon>
    </lineage>
</organism>